<evidence type="ECO:0000313" key="3">
    <source>
        <dbReference type="EMBL" id="GFU14158.1"/>
    </source>
</evidence>
<keyword evidence="4" id="KW-1185">Reference proteome</keyword>
<feature type="region of interest" description="Disordered" evidence="1">
    <location>
        <begin position="175"/>
        <end position="194"/>
    </location>
</feature>
<feature type="compositionally biased region" description="Basic and acidic residues" evidence="1">
    <location>
        <begin position="175"/>
        <end position="186"/>
    </location>
</feature>
<dbReference type="Proteomes" id="UP000887013">
    <property type="component" value="Unassembled WGS sequence"/>
</dbReference>
<dbReference type="OrthoDB" id="2438421at2759"/>
<dbReference type="AlphaFoldDB" id="A0A8X6T4U3"/>
<dbReference type="EMBL" id="BMAW01125807">
    <property type="protein sequence ID" value="GFU14158.1"/>
    <property type="molecule type" value="Genomic_DNA"/>
</dbReference>
<accession>A0A8X6T4U3</accession>
<name>A0A8X6T4U3_NEPPI</name>
<sequence length="194" mass="21945">MLRIKKSIINILSLFLQASLRKKANRYILDTEYIPSTSSTAEQEAIVSPHSVANKLDVTKLHKKSLKGSFRSIASFKDGGDISSRTINAIIYMICKDSQSVSLIEDEDFKHFAFNVGEKLKESVLVQYEKIFGRIESSHFFAKASLLDSRFKNLHLQDKALWGKWIRKLNNKIREEGESSDSDGRHLSPAPPSS</sequence>
<dbReference type="EMBL" id="BMAW01096164">
    <property type="protein sequence ID" value="GFS73531.1"/>
    <property type="molecule type" value="Genomic_DNA"/>
</dbReference>
<gene>
    <name evidence="3" type="ORF">NPIL_123521</name>
    <name evidence="2" type="ORF">NPIL_600091</name>
</gene>
<evidence type="ECO:0000313" key="2">
    <source>
        <dbReference type="EMBL" id="GFS73531.1"/>
    </source>
</evidence>
<protein>
    <submittedName>
        <fullName evidence="2">Uncharacterized protein</fullName>
    </submittedName>
</protein>
<proteinExistence type="predicted"/>
<evidence type="ECO:0000256" key="1">
    <source>
        <dbReference type="SAM" id="MobiDB-lite"/>
    </source>
</evidence>
<reference evidence="2" key="1">
    <citation type="submission" date="2020-08" db="EMBL/GenBank/DDBJ databases">
        <title>Multicomponent nature underlies the extraordinary mechanical properties of spider dragline silk.</title>
        <authorList>
            <person name="Kono N."/>
            <person name="Nakamura H."/>
            <person name="Mori M."/>
            <person name="Yoshida Y."/>
            <person name="Ohtoshi R."/>
            <person name="Malay A.D."/>
            <person name="Moran D.A.P."/>
            <person name="Tomita M."/>
            <person name="Numata K."/>
            <person name="Arakawa K."/>
        </authorList>
    </citation>
    <scope>NUCLEOTIDE SEQUENCE</scope>
</reference>
<comment type="caution">
    <text evidence="2">The sequence shown here is derived from an EMBL/GenBank/DDBJ whole genome shotgun (WGS) entry which is preliminary data.</text>
</comment>
<organism evidence="2 4">
    <name type="scientific">Nephila pilipes</name>
    <name type="common">Giant wood spider</name>
    <name type="synonym">Nephila maculata</name>
    <dbReference type="NCBI Taxonomy" id="299642"/>
    <lineage>
        <taxon>Eukaryota</taxon>
        <taxon>Metazoa</taxon>
        <taxon>Ecdysozoa</taxon>
        <taxon>Arthropoda</taxon>
        <taxon>Chelicerata</taxon>
        <taxon>Arachnida</taxon>
        <taxon>Araneae</taxon>
        <taxon>Araneomorphae</taxon>
        <taxon>Entelegynae</taxon>
        <taxon>Araneoidea</taxon>
        <taxon>Nephilidae</taxon>
        <taxon>Nephila</taxon>
    </lineage>
</organism>
<evidence type="ECO:0000313" key="4">
    <source>
        <dbReference type="Proteomes" id="UP000887013"/>
    </source>
</evidence>